<feature type="compositionally biased region" description="Pro residues" evidence="1">
    <location>
        <begin position="555"/>
        <end position="564"/>
    </location>
</feature>
<evidence type="ECO:0000313" key="4">
    <source>
        <dbReference type="Proteomes" id="UP000305067"/>
    </source>
</evidence>
<name>A0A5C3QU43_9AGAR</name>
<feature type="transmembrane region" description="Helical" evidence="2">
    <location>
        <begin position="196"/>
        <end position="220"/>
    </location>
</feature>
<keyword evidence="4" id="KW-1185">Reference proteome</keyword>
<proteinExistence type="predicted"/>
<dbReference type="AlphaFoldDB" id="A0A5C3QU43"/>
<feature type="compositionally biased region" description="Low complexity" evidence="1">
    <location>
        <begin position="179"/>
        <end position="190"/>
    </location>
</feature>
<feature type="region of interest" description="Disordered" evidence="1">
    <location>
        <begin position="250"/>
        <end position="280"/>
    </location>
</feature>
<feature type="compositionally biased region" description="Basic and acidic residues" evidence="1">
    <location>
        <begin position="614"/>
        <end position="629"/>
    </location>
</feature>
<gene>
    <name evidence="3" type="ORF">BDV98DRAFT_278291</name>
</gene>
<dbReference type="Proteomes" id="UP000305067">
    <property type="component" value="Unassembled WGS sequence"/>
</dbReference>
<feature type="compositionally biased region" description="Acidic residues" evidence="1">
    <location>
        <begin position="163"/>
        <end position="178"/>
    </location>
</feature>
<evidence type="ECO:0000313" key="3">
    <source>
        <dbReference type="EMBL" id="TFL04918.1"/>
    </source>
</evidence>
<sequence>MSSKSSSHIHRSVSPAGCAHRPSLPIVFHIDASSSTNPLSWARRSLASDILNHTLLELLIQIQAEAERRLIVLMGSIYCCLPYLPPSSTTIAPSIPLITSTFIPSSSFLTSISLSSLPSASTVKIFVPSLSSVASPLPQSPSTSPGPYPAPTPPADQPTTSTENDDDEPTDASDDDSDGPSGEGSSDDAGGTNVNLLTAILAAIGAGSLVLIASIGIVAWSQRKRRRQRGASSTAASVWGKDRRDGAIALESGLVPRRGDSVDSGASSTSGPEDNTFYRRPSSYVYSPSIVPRLPEFALQTSTTTTTSQRSILTIILPRPSLSIIESLSGAGSPTLVGLSVVGTQRTAMGKAQTGRTETSTKNQGRRIRAPGRVPAAPRRVINVESPIREQDEFVFEQHPYRSALPVSSQTHLHLGMTPRQASGLSHLFAAPVHSPSPSPVQGPEDRVESPLRQVQVTFAASAPSLTRPVFGTTAVGQLAASASPARREPSTEPPLASPTIAPGPSSPRPRPRPLGPFLLPFPTAPSSAPVSPMRPPRPLTMSLIDDDIDIAVPQTPPHLPTAPPHHISHPYRQESSSDSVTSLPEPRTRERMGRSEAGDVTSSWWSDDSGSPSERRDDSRRRSGREILAKLSGARDSMTSRRPWSGVGVPMGRAS</sequence>
<protein>
    <submittedName>
        <fullName evidence="3">Uncharacterized protein</fullName>
    </submittedName>
</protein>
<keyword evidence="2" id="KW-1133">Transmembrane helix</keyword>
<organism evidence="3 4">
    <name type="scientific">Pterulicium gracile</name>
    <dbReference type="NCBI Taxonomy" id="1884261"/>
    <lineage>
        <taxon>Eukaryota</taxon>
        <taxon>Fungi</taxon>
        <taxon>Dikarya</taxon>
        <taxon>Basidiomycota</taxon>
        <taxon>Agaricomycotina</taxon>
        <taxon>Agaricomycetes</taxon>
        <taxon>Agaricomycetidae</taxon>
        <taxon>Agaricales</taxon>
        <taxon>Pleurotineae</taxon>
        <taxon>Pterulaceae</taxon>
        <taxon>Pterulicium</taxon>
    </lineage>
</organism>
<feature type="region of interest" description="Disordered" evidence="1">
    <location>
        <begin position="347"/>
        <end position="367"/>
    </location>
</feature>
<feature type="region of interest" description="Disordered" evidence="1">
    <location>
        <begin position="481"/>
        <end position="656"/>
    </location>
</feature>
<reference evidence="3 4" key="1">
    <citation type="journal article" date="2019" name="Nat. Ecol. Evol.">
        <title>Megaphylogeny resolves global patterns of mushroom evolution.</title>
        <authorList>
            <person name="Varga T."/>
            <person name="Krizsan K."/>
            <person name="Foldi C."/>
            <person name="Dima B."/>
            <person name="Sanchez-Garcia M."/>
            <person name="Sanchez-Ramirez S."/>
            <person name="Szollosi G.J."/>
            <person name="Szarkandi J.G."/>
            <person name="Papp V."/>
            <person name="Albert L."/>
            <person name="Andreopoulos W."/>
            <person name="Angelini C."/>
            <person name="Antonin V."/>
            <person name="Barry K.W."/>
            <person name="Bougher N.L."/>
            <person name="Buchanan P."/>
            <person name="Buyck B."/>
            <person name="Bense V."/>
            <person name="Catcheside P."/>
            <person name="Chovatia M."/>
            <person name="Cooper J."/>
            <person name="Damon W."/>
            <person name="Desjardin D."/>
            <person name="Finy P."/>
            <person name="Geml J."/>
            <person name="Haridas S."/>
            <person name="Hughes K."/>
            <person name="Justo A."/>
            <person name="Karasinski D."/>
            <person name="Kautmanova I."/>
            <person name="Kiss B."/>
            <person name="Kocsube S."/>
            <person name="Kotiranta H."/>
            <person name="LaButti K.M."/>
            <person name="Lechner B.E."/>
            <person name="Liimatainen K."/>
            <person name="Lipzen A."/>
            <person name="Lukacs Z."/>
            <person name="Mihaltcheva S."/>
            <person name="Morgado L.N."/>
            <person name="Niskanen T."/>
            <person name="Noordeloos M.E."/>
            <person name="Ohm R.A."/>
            <person name="Ortiz-Santana B."/>
            <person name="Ovrebo C."/>
            <person name="Racz N."/>
            <person name="Riley R."/>
            <person name="Savchenko A."/>
            <person name="Shiryaev A."/>
            <person name="Soop K."/>
            <person name="Spirin V."/>
            <person name="Szebenyi C."/>
            <person name="Tomsovsky M."/>
            <person name="Tulloss R.E."/>
            <person name="Uehling J."/>
            <person name="Grigoriev I.V."/>
            <person name="Vagvolgyi C."/>
            <person name="Papp T."/>
            <person name="Martin F.M."/>
            <person name="Miettinen O."/>
            <person name="Hibbett D.S."/>
            <person name="Nagy L.G."/>
        </authorList>
    </citation>
    <scope>NUCLEOTIDE SEQUENCE [LARGE SCALE GENOMIC DNA]</scope>
    <source>
        <strain evidence="3 4">CBS 309.79</strain>
    </source>
</reference>
<feature type="compositionally biased region" description="Basic and acidic residues" evidence="1">
    <location>
        <begin position="587"/>
        <end position="598"/>
    </location>
</feature>
<keyword evidence="2" id="KW-0812">Transmembrane</keyword>
<feature type="compositionally biased region" description="Low complexity" evidence="1">
    <location>
        <begin position="603"/>
        <end position="613"/>
    </location>
</feature>
<feature type="compositionally biased region" description="Pro residues" evidence="1">
    <location>
        <begin position="144"/>
        <end position="156"/>
    </location>
</feature>
<evidence type="ECO:0000256" key="1">
    <source>
        <dbReference type="SAM" id="MobiDB-lite"/>
    </source>
</evidence>
<feature type="compositionally biased region" description="Polar residues" evidence="1">
    <location>
        <begin position="354"/>
        <end position="363"/>
    </location>
</feature>
<feature type="compositionally biased region" description="Pro residues" evidence="1">
    <location>
        <begin position="505"/>
        <end position="515"/>
    </location>
</feature>
<feature type="region of interest" description="Disordered" evidence="1">
    <location>
        <begin position="430"/>
        <end position="449"/>
    </location>
</feature>
<dbReference type="EMBL" id="ML178817">
    <property type="protein sequence ID" value="TFL04918.1"/>
    <property type="molecule type" value="Genomic_DNA"/>
</dbReference>
<evidence type="ECO:0000256" key="2">
    <source>
        <dbReference type="SAM" id="Phobius"/>
    </source>
</evidence>
<keyword evidence="2" id="KW-0472">Membrane</keyword>
<feature type="region of interest" description="Disordered" evidence="1">
    <location>
        <begin position="136"/>
        <end position="190"/>
    </location>
</feature>
<feature type="compositionally biased region" description="Polar residues" evidence="1">
    <location>
        <begin position="264"/>
        <end position="273"/>
    </location>
</feature>
<feature type="compositionally biased region" description="Polar residues" evidence="1">
    <location>
        <begin position="574"/>
        <end position="583"/>
    </location>
</feature>
<accession>A0A5C3QU43</accession>